<sequence>MSADAWRRRIGGRVDKKKVENNPMHSSRPPAGIALFQIFDFYEIELTRRAKQAHDVIMPGGTRASPAETSSRWRKATV</sequence>
<evidence type="ECO:0000313" key="3">
    <source>
        <dbReference type="Proteomes" id="UP000594621"/>
    </source>
</evidence>
<proteinExistence type="predicted"/>
<accession>A0A7S9D6R0</accession>
<evidence type="ECO:0000256" key="1">
    <source>
        <dbReference type="SAM" id="MobiDB-lite"/>
    </source>
</evidence>
<name>A0A7S9D6R0_9BRAD</name>
<organism evidence="2 3">
    <name type="scientific">Bradyrhizobium commune</name>
    <dbReference type="NCBI Taxonomy" id="83627"/>
    <lineage>
        <taxon>Bacteria</taxon>
        <taxon>Pseudomonadati</taxon>
        <taxon>Pseudomonadota</taxon>
        <taxon>Alphaproteobacteria</taxon>
        <taxon>Hyphomicrobiales</taxon>
        <taxon>Nitrobacteraceae</taxon>
        <taxon>Bradyrhizobium</taxon>
    </lineage>
</organism>
<protein>
    <submittedName>
        <fullName evidence="2">Uncharacterized protein</fullName>
    </submittedName>
</protein>
<gene>
    <name evidence="2" type="ORF">IC761_02735</name>
</gene>
<evidence type="ECO:0000313" key="2">
    <source>
        <dbReference type="EMBL" id="QPF92237.1"/>
    </source>
</evidence>
<dbReference type="RefSeq" id="WP_195801778.1">
    <property type="nucleotide sequence ID" value="NZ_CP061379.1"/>
</dbReference>
<dbReference type="Proteomes" id="UP000594621">
    <property type="component" value="Chromosome"/>
</dbReference>
<keyword evidence="3" id="KW-1185">Reference proteome</keyword>
<dbReference type="KEGG" id="bcou:IC761_02735"/>
<dbReference type="AlphaFoldDB" id="A0A7S9D6R0"/>
<reference evidence="2 3" key="1">
    <citation type="submission" date="2020-09" db="EMBL/GenBank/DDBJ databases">
        <title>Complete genomes of bradyrhizobia occurring on native shrubby legumes in Australia.</title>
        <authorList>
            <person name="Lafay B."/>
        </authorList>
    </citation>
    <scope>NUCLEOTIDE SEQUENCE [LARGE SCALE GENOMIC DNA]</scope>
    <source>
        <strain evidence="2 3">BDV5040</strain>
    </source>
</reference>
<feature type="region of interest" description="Disordered" evidence="1">
    <location>
        <begin position="57"/>
        <end position="78"/>
    </location>
</feature>
<dbReference type="EMBL" id="CP061379">
    <property type="protein sequence ID" value="QPF92237.1"/>
    <property type="molecule type" value="Genomic_DNA"/>
</dbReference>
<feature type="region of interest" description="Disordered" evidence="1">
    <location>
        <begin position="1"/>
        <end position="27"/>
    </location>
</feature>